<organism evidence="2 3">
    <name type="scientific">Cercophora newfieldiana</name>
    <dbReference type="NCBI Taxonomy" id="92897"/>
    <lineage>
        <taxon>Eukaryota</taxon>
        <taxon>Fungi</taxon>
        <taxon>Dikarya</taxon>
        <taxon>Ascomycota</taxon>
        <taxon>Pezizomycotina</taxon>
        <taxon>Sordariomycetes</taxon>
        <taxon>Sordariomycetidae</taxon>
        <taxon>Sordariales</taxon>
        <taxon>Lasiosphaeriaceae</taxon>
        <taxon>Cercophora</taxon>
    </lineage>
</organism>
<feature type="region of interest" description="Disordered" evidence="1">
    <location>
        <begin position="48"/>
        <end position="104"/>
    </location>
</feature>
<protein>
    <submittedName>
        <fullName evidence="2">Uncharacterized protein</fullName>
    </submittedName>
</protein>
<dbReference type="Proteomes" id="UP001174936">
    <property type="component" value="Unassembled WGS sequence"/>
</dbReference>
<accession>A0AA39XUC7</accession>
<sequence length="278" mass="32092">MANTNGNVDDINQFLDDYRGGESHEETWSPYNQAYNYSVPRGYYLDDEASTSGPSTTTWDQESNYTHTTKSSHKTQSSRAHTARSASVFSRRSAATQSSVPSTAPARWTAYAGMSQAGGNDDFVLWCEFRQLKGCETTFRGDDEAAWIQHHIRHLRESLPNELVCWFCDDHPRFVAGGTSERQSNFEDRMEHVRRHILHDGYWTSDQMRPDFFMVSHMYQSGRLDKNMYDFAMAYTEVPESLRQPEWDESRASKSGAVVHDLEKERRHHKKRAGRKGR</sequence>
<name>A0AA39XUC7_9PEZI</name>
<reference evidence="2" key="1">
    <citation type="submission" date="2023-06" db="EMBL/GenBank/DDBJ databases">
        <title>Genome-scale phylogeny and comparative genomics of the fungal order Sordariales.</title>
        <authorList>
            <consortium name="Lawrence Berkeley National Laboratory"/>
            <person name="Hensen N."/>
            <person name="Bonometti L."/>
            <person name="Westerberg I."/>
            <person name="Brannstrom I.O."/>
            <person name="Guillou S."/>
            <person name="Cros-Aarteil S."/>
            <person name="Calhoun S."/>
            <person name="Haridas S."/>
            <person name="Kuo A."/>
            <person name="Mondo S."/>
            <person name="Pangilinan J."/>
            <person name="Riley R."/>
            <person name="Labutti K."/>
            <person name="Andreopoulos B."/>
            <person name="Lipzen A."/>
            <person name="Chen C."/>
            <person name="Yanf M."/>
            <person name="Daum C."/>
            <person name="Ng V."/>
            <person name="Clum A."/>
            <person name="Steindorff A."/>
            <person name="Ohm R."/>
            <person name="Martin F."/>
            <person name="Silar P."/>
            <person name="Natvig D."/>
            <person name="Lalanne C."/>
            <person name="Gautier V."/>
            <person name="Ament-Velasquez S.L."/>
            <person name="Kruys A."/>
            <person name="Hutchinson M.I."/>
            <person name="Powell A.J."/>
            <person name="Barry K."/>
            <person name="Miller A.N."/>
            <person name="Grigoriev I.V."/>
            <person name="Debuchy R."/>
            <person name="Gladieux P."/>
            <person name="Thoren M.H."/>
            <person name="Johannesson H."/>
        </authorList>
    </citation>
    <scope>NUCLEOTIDE SEQUENCE</scope>
    <source>
        <strain evidence="2">SMH2532-1</strain>
    </source>
</reference>
<evidence type="ECO:0000256" key="1">
    <source>
        <dbReference type="SAM" id="MobiDB-lite"/>
    </source>
</evidence>
<keyword evidence="3" id="KW-1185">Reference proteome</keyword>
<evidence type="ECO:0000313" key="2">
    <source>
        <dbReference type="EMBL" id="KAK0639270.1"/>
    </source>
</evidence>
<dbReference type="EMBL" id="JAULSV010000007">
    <property type="protein sequence ID" value="KAK0639270.1"/>
    <property type="molecule type" value="Genomic_DNA"/>
</dbReference>
<evidence type="ECO:0000313" key="3">
    <source>
        <dbReference type="Proteomes" id="UP001174936"/>
    </source>
</evidence>
<feature type="compositionally biased region" description="Low complexity" evidence="1">
    <location>
        <begin position="66"/>
        <end position="95"/>
    </location>
</feature>
<feature type="compositionally biased region" description="Polar residues" evidence="1">
    <location>
        <begin position="50"/>
        <end position="65"/>
    </location>
</feature>
<comment type="caution">
    <text evidence="2">The sequence shown here is derived from an EMBL/GenBank/DDBJ whole genome shotgun (WGS) entry which is preliminary data.</text>
</comment>
<feature type="region of interest" description="Disordered" evidence="1">
    <location>
        <begin position="242"/>
        <end position="278"/>
    </location>
</feature>
<dbReference type="AlphaFoldDB" id="A0AA39XUC7"/>
<proteinExistence type="predicted"/>
<gene>
    <name evidence="2" type="ORF">B0T16DRAFT_462965</name>
</gene>
<feature type="compositionally biased region" description="Basic and acidic residues" evidence="1">
    <location>
        <begin position="243"/>
        <end position="252"/>
    </location>
</feature>
<feature type="compositionally biased region" description="Basic residues" evidence="1">
    <location>
        <begin position="266"/>
        <end position="278"/>
    </location>
</feature>